<dbReference type="GO" id="GO:0008195">
    <property type="term" value="F:phosphatidate phosphatase activity"/>
    <property type="evidence" value="ECO:0007669"/>
    <property type="project" value="TreeGrafter"/>
</dbReference>
<dbReference type="PANTHER" id="PTHR10165">
    <property type="entry name" value="LIPID PHOSPHATE PHOSPHATASE"/>
    <property type="match status" value="1"/>
</dbReference>
<feature type="transmembrane region" description="Helical" evidence="6">
    <location>
        <begin position="207"/>
        <end position="229"/>
    </location>
</feature>
<name>A0AAV4DV36_9GAST</name>
<evidence type="ECO:0000313" key="9">
    <source>
        <dbReference type="Proteomes" id="UP000735302"/>
    </source>
</evidence>
<proteinExistence type="inferred from homology"/>
<dbReference type="SUPFAM" id="SSF48317">
    <property type="entry name" value="Acid phosphatase/Vanadium-dependent haloperoxidase"/>
    <property type="match status" value="1"/>
</dbReference>
<keyword evidence="3 6" id="KW-0812">Transmembrane</keyword>
<feature type="transmembrane region" description="Helical" evidence="6">
    <location>
        <begin position="16"/>
        <end position="36"/>
    </location>
</feature>
<gene>
    <name evidence="8" type="ORF">PoB_007441500</name>
</gene>
<feature type="transmembrane region" description="Helical" evidence="6">
    <location>
        <begin position="235"/>
        <end position="257"/>
    </location>
</feature>
<dbReference type="CDD" id="cd03384">
    <property type="entry name" value="PAP2_wunen"/>
    <property type="match status" value="1"/>
</dbReference>
<evidence type="ECO:0000256" key="4">
    <source>
        <dbReference type="ARBA" id="ARBA00022989"/>
    </source>
</evidence>
<feature type="transmembrane region" description="Helical" evidence="6">
    <location>
        <begin position="176"/>
        <end position="195"/>
    </location>
</feature>
<comment type="caution">
    <text evidence="8">The sequence shown here is derived from an EMBL/GenBank/DDBJ whole genome shotgun (WGS) entry which is preliminary data.</text>
</comment>
<organism evidence="8 9">
    <name type="scientific">Plakobranchus ocellatus</name>
    <dbReference type="NCBI Taxonomy" id="259542"/>
    <lineage>
        <taxon>Eukaryota</taxon>
        <taxon>Metazoa</taxon>
        <taxon>Spiralia</taxon>
        <taxon>Lophotrochozoa</taxon>
        <taxon>Mollusca</taxon>
        <taxon>Gastropoda</taxon>
        <taxon>Heterobranchia</taxon>
        <taxon>Euthyneura</taxon>
        <taxon>Panpulmonata</taxon>
        <taxon>Sacoglossa</taxon>
        <taxon>Placobranchoidea</taxon>
        <taxon>Plakobranchidae</taxon>
        <taxon>Plakobranchus</taxon>
    </lineage>
</organism>
<accession>A0AAV4DV36</accession>
<dbReference type="SMART" id="SM00014">
    <property type="entry name" value="acidPPc"/>
    <property type="match status" value="1"/>
</dbReference>
<evidence type="ECO:0000256" key="5">
    <source>
        <dbReference type="ARBA" id="ARBA00023136"/>
    </source>
</evidence>
<dbReference type="InterPro" id="IPR000326">
    <property type="entry name" value="PAP2/HPO"/>
</dbReference>
<feature type="transmembrane region" description="Helical" evidence="6">
    <location>
        <begin position="63"/>
        <end position="87"/>
    </location>
</feature>
<keyword evidence="5 6" id="KW-0472">Membrane</keyword>
<comment type="similarity">
    <text evidence="2">Belongs to the PA-phosphatase related phosphoesterase family.</text>
</comment>
<feature type="domain" description="Phosphatidic acid phosphatase type 2/haloperoxidase" evidence="7">
    <location>
        <begin position="113"/>
        <end position="254"/>
    </location>
</feature>
<reference evidence="8 9" key="1">
    <citation type="journal article" date="2021" name="Elife">
        <title>Chloroplast acquisition without the gene transfer in kleptoplastic sea slugs, Plakobranchus ocellatus.</title>
        <authorList>
            <person name="Maeda T."/>
            <person name="Takahashi S."/>
            <person name="Yoshida T."/>
            <person name="Shimamura S."/>
            <person name="Takaki Y."/>
            <person name="Nagai Y."/>
            <person name="Toyoda A."/>
            <person name="Suzuki Y."/>
            <person name="Arimoto A."/>
            <person name="Ishii H."/>
            <person name="Satoh N."/>
            <person name="Nishiyama T."/>
            <person name="Hasebe M."/>
            <person name="Maruyama T."/>
            <person name="Minagawa J."/>
            <person name="Obokata J."/>
            <person name="Shigenobu S."/>
        </authorList>
    </citation>
    <scope>NUCLEOTIDE SEQUENCE [LARGE SCALE GENOMIC DNA]</scope>
</reference>
<evidence type="ECO:0000256" key="1">
    <source>
        <dbReference type="ARBA" id="ARBA00004141"/>
    </source>
</evidence>
<keyword evidence="4 6" id="KW-1133">Transmembrane helix</keyword>
<dbReference type="InterPro" id="IPR043216">
    <property type="entry name" value="PAP-like"/>
</dbReference>
<feature type="transmembrane region" description="Helical" evidence="6">
    <location>
        <begin position="107"/>
        <end position="128"/>
    </location>
</feature>
<sequence>MACFNGSGIRKRRNHIIKIIGDILCIGLVCGGAFAIQKGAGTYQRGFFCGDESIRYPVLPDTISVPLVLSVGLTLPCVVILAVEFAFRQGCPVMTIIPKSTGQKMYWLAAAYNAIAVFLFGSVVTQFLTELGKHSVGRLRPHFLSLCNPDLEKCSGYMTEFVCRSKDINMLREARLSFPSGHSSFALYSAVYLILYLEGRLACRAVVLAKPLVQLFFFALALYTCLSRISDYKHHWGDVLAGALLGTVVAISLVFSLTHFGKHLCKADFLCWSGRYEKDEEIQATELVSTNHQFENKFGHMTSGDAVHTIADETRVISIQETS</sequence>
<keyword evidence="9" id="KW-1185">Reference proteome</keyword>
<dbReference type="EMBL" id="BLXT01008368">
    <property type="protein sequence ID" value="GFO47910.1"/>
    <property type="molecule type" value="Genomic_DNA"/>
</dbReference>
<dbReference type="GO" id="GO:0006644">
    <property type="term" value="P:phospholipid metabolic process"/>
    <property type="evidence" value="ECO:0007669"/>
    <property type="project" value="InterPro"/>
</dbReference>
<comment type="subcellular location">
    <subcellularLocation>
        <location evidence="1">Membrane</location>
        <topology evidence="1">Multi-pass membrane protein</topology>
    </subcellularLocation>
</comment>
<dbReference type="Gene3D" id="1.20.144.10">
    <property type="entry name" value="Phosphatidic acid phosphatase type 2/haloperoxidase"/>
    <property type="match status" value="1"/>
</dbReference>
<protein>
    <submittedName>
        <fullName evidence="8">Phospholipid phosphatase 1</fullName>
    </submittedName>
</protein>
<dbReference type="GO" id="GO:0046839">
    <property type="term" value="P:phospholipid dephosphorylation"/>
    <property type="evidence" value="ECO:0007669"/>
    <property type="project" value="TreeGrafter"/>
</dbReference>
<evidence type="ECO:0000256" key="3">
    <source>
        <dbReference type="ARBA" id="ARBA00022692"/>
    </source>
</evidence>
<dbReference type="AlphaFoldDB" id="A0AAV4DV36"/>
<dbReference type="InterPro" id="IPR036938">
    <property type="entry name" value="PAP2/HPO_sf"/>
</dbReference>
<evidence type="ECO:0000256" key="2">
    <source>
        <dbReference type="ARBA" id="ARBA00008816"/>
    </source>
</evidence>
<dbReference type="GO" id="GO:0007165">
    <property type="term" value="P:signal transduction"/>
    <property type="evidence" value="ECO:0007669"/>
    <property type="project" value="TreeGrafter"/>
</dbReference>
<evidence type="ECO:0000259" key="7">
    <source>
        <dbReference type="SMART" id="SM00014"/>
    </source>
</evidence>
<evidence type="ECO:0000256" key="6">
    <source>
        <dbReference type="SAM" id="Phobius"/>
    </source>
</evidence>
<dbReference type="Proteomes" id="UP000735302">
    <property type="component" value="Unassembled WGS sequence"/>
</dbReference>
<dbReference type="PANTHER" id="PTHR10165:SF103">
    <property type="entry name" value="PHOSPHOLIPID PHOSPHATASE HOMOLOG 1.2 HOMOLOG"/>
    <property type="match status" value="1"/>
</dbReference>
<evidence type="ECO:0000313" key="8">
    <source>
        <dbReference type="EMBL" id="GFO47910.1"/>
    </source>
</evidence>
<dbReference type="Pfam" id="PF01569">
    <property type="entry name" value="PAP2"/>
    <property type="match status" value="1"/>
</dbReference>
<dbReference type="GO" id="GO:0005886">
    <property type="term" value="C:plasma membrane"/>
    <property type="evidence" value="ECO:0007669"/>
    <property type="project" value="TreeGrafter"/>
</dbReference>